<keyword evidence="4" id="KW-1185">Reference proteome</keyword>
<feature type="chain" id="PRO_5041900489" evidence="2">
    <location>
        <begin position="23"/>
        <end position="314"/>
    </location>
</feature>
<keyword evidence="2" id="KW-0732">Signal</keyword>
<evidence type="ECO:0000256" key="2">
    <source>
        <dbReference type="SAM" id="SignalP"/>
    </source>
</evidence>
<protein>
    <submittedName>
        <fullName evidence="3">Uncharacterized protein</fullName>
    </submittedName>
</protein>
<evidence type="ECO:0000256" key="1">
    <source>
        <dbReference type="SAM" id="Phobius"/>
    </source>
</evidence>
<accession>A0AAE2CUR3</accession>
<dbReference type="AlphaFoldDB" id="A0AAE2CUR3"/>
<comment type="caution">
    <text evidence="3">The sequence shown here is derived from an EMBL/GenBank/DDBJ whole genome shotgun (WGS) entry which is preliminary data.</text>
</comment>
<proteinExistence type="predicted"/>
<evidence type="ECO:0000313" key="3">
    <source>
        <dbReference type="EMBL" id="KAK4435230.1"/>
    </source>
</evidence>
<dbReference type="InterPro" id="IPR010605">
    <property type="entry name" value="DUF1191"/>
</dbReference>
<keyword evidence="1" id="KW-0472">Membrane</keyword>
<dbReference type="PANTHER" id="PTHR33512:SF1">
    <property type="entry name" value="PROTEIN, PUTATIVE (DUF1191)-RELATED"/>
    <property type="match status" value="1"/>
</dbReference>
<organism evidence="3 4">
    <name type="scientific">Sesamum alatum</name>
    <dbReference type="NCBI Taxonomy" id="300844"/>
    <lineage>
        <taxon>Eukaryota</taxon>
        <taxon>Viridiplantae</taxon>
        <taxon>Streptophyta</taxon>
        <taxon>Embryophyta</taxon>
        <taxon>Tracheophyta</taxon>
        <taxon>Spermatophyta</taxon>
        <taxon>Magnoliopsida</taxon>
        <taxon>eudicotyledons</taxon>
        <taxon>Gunneridae</taxon>
        <taxon>Pentapetalae</taxon>
        <taxon>asterids</taxon>
        <taxon>lamiids</taxon>
        <taxon>Lamiales</taxon>
        <taxon>Pedaliaceae</taxon>
        <taxon>Sesamum</taxon>
    </lineage>
</organism>
<dbReference type="Pfam" id="PF06697">
    <property type="entry name" value="DUF1191"/>
    <property type="match status" value="1"/>
</dbReference>
<dbReference type="Proteomes" id="UP001293254">
    <property type="component" value="Unassembled WGS sequence"/>
</dbReference>
<evidence type="ECO:0000313" key="4">
    <source>
        <dbReference type="Proteomes" id="UP001293254"/>
    </source>
</evidence>
<dbReference type="PANTHER" id="PTHR33512">
    <property type="entry name" value="PROTEIN, PUTATIVE (DUF1191)-RELATED"/>
    <property type="match status" value="1"/>
</dbReference>
<keyword evidence="1" id="KW-1133">Transmembrane helix</keyword>
<dbReference type="EMBL" id="JACGWO010000002">
    <property type="protein sequence ID" value="KAK4435230.1"/>
    <property type="molecule type" value="Genomic_DNA"/>
</dbReference>
<gene>
    <name evidence="3" type="ORF">Salat_0686300</name>
</gene>
<dbReference type="GO" id="GO:0016020">
    <property type="term" value="C:membrane"/>
    <property type="evidence" value="ECO:0007669"/>
    <property type="project" value="TreeGrafter"/>
</dbReference>
<keyword evidence="1" id="KW-0812">Transmembrane</keyword>
<reference evidence="3" key="1">
    <citation type="submission" date="2020-06" db="EMBL/GenBank/DDBJ databases">
        <authorList>
            <person name="Li T."/>
            <person name="Hu X."/>
            <person name="Zhang T."/>
            <person name="Song X."/>
            <person name="Zhang H."/>
            <person name="Dai N."/>
            <person name="Sheng W."/>
            <person name="Hou X."/>
            <person name="Wei L."/>
        </authorList>
    </citation>
    <scope>NUCLEOTIDE SEQUENCE</scope>
    <source>
        <strain evidence="3">3651</strain>
        <tissue evidence="3">Leaf</tissue>
    </source>
</reference>
<feature type="signal peptide" evidence="2">
    <location>
        <begin position="1"/>
        <end position="22"/>
    </location>
</feature>
<feature type="transmembrane region" description="Helical" evidence="1">
    <location>
        <begin position="229"/>
        <end position="253"/>
    </location>
</feature>
<sequence length="314" mass="34869">MGFLSSITMMIFLSLASSNVESQVIESARLLDLVIRDYTFRSYSKNFRTGKLHRINLPANLSGIHVDTIRFRCGSLHRYGAKIKEFHLDIGTYVHPCTKRVMLVRQNLGSNWSSLYYDNYELSGYQLISPVLGLLAYNVGRTGNTTVPSELGIQAGKKPITIDFSSTALLNTTSGIIPLCASFDQEGKVTLSNQARPRVCVAKRDGHFGLVVESPLMPLRRKVISKWKIAIGSSIGAALGAFLLSLLMIAMLVNAKKKARMEELERRAYEEEALQVSMVGHVRAVTASGTRTSPIIEHYEYRHPPPPDHHPPAN</sequence>
<reference evidence="3" key="2">
    <citation type="journal article" date="2024" name="Plant">
        <title>Genomic evolution and insights into agronomic trait innovations of Sesamum species.</title>
        <authorList>
            <person name="Miao H."/>
            <person name="Wang L."/>
            <person name="Qu L."/>
            <person name="Liu H."/>
            <person name="Sun Y."/>
            <person name="Le M."/>
            <person name="Wang Q."/>
            <person name="Wei S."/>
            <person name="Zheng Y."/>
            <person name="Lin W."/>
            <person name="Duan Y."/>
            <person name="Cao H."/>
            <person name="Xiong S."/>
            <person name="Wang X."/>
            <person name="Wei L."/>
            <person name="Li C."/>
            <person name="Ma Q."/>
            <person name="Ju M."/>
            <person name="Zhao R."/>
            <person name="Li G."/>
            <person name="Mu C."/>
            <person name="Tian Q."/>
            <person name="Mei H."/>
            <person name="Zhang T."/>
            <person name="Gao T."/>
            <person name="Zhang H."/>
        </authorList>
    </citation>
    <scope>NUCLEOTIDE SEQUENCE</scope>
    <source>
        <strain evidence="3">3651</strain>
    </source>
</reference>
<name>A0AAE2CUR3_9LAMI</name>